<feature type="compositionally biased region" description="Basic residues" evidence="1">
    <location>
        <begin position="55"/>
        <end position="66"/>
    </location>
</feature>
<evidence type="ECO:0000313" key="3">
    <source>
        <dbReference type="Proteomes" id="UP000018502"/>
    </source>
</evidence>
<sequence length="76" mass="8095">MSHRCTNAFTFNDHVYAGGCEVQDDDPILETHAAHFVKVGESTLPAETATAAHPRAVKKAAPKKAPAKPAPAKEDE</sequence>
<reference evidence="2 3" key="1">
    <citation type="journal article" date="2014" name="Emerg. Infect. Dis.">
        <title>High-level Relatedness among Mycobacterium abscessus subsp. massiliense Strains from Widely Separated Outbreaks.</title>
        <authorList>
            <person name="Tettelin H."/>
            <person name="Davidson R.M."/>
            <person name="Agrawal S."/>
            <person name="Aitken M.L."/>
            <person name="Shallom S."/>
            <person name="Hasan N.A."/>
            <person name="Strong M."/>
            <person name="Nogueira de Moura V.C."/>
            <person name="De Groote M.A."/>
            <person name="Duarte R.S."/>
            <person name="Hine E."/>
            <person name="Parankush S."/>
            <person name="Su Q."/>
            <person name="Daugherty S.C."/>
            <person name="Fraser C.M."/>
            <person name="Brown-Elliott B.A."/>
            <person name="Wallace R.J.Jr."/>
            <person name="Holland S.M."/>
            <person name="Sampaio E.P."/>
            <person name="Olivier K.N."/>
            <person name="Jackson M."/>
            <person name="Zelazny A.M."/>
        </authorList>
    </citation>
    <scope>NUCLEOTIDE SEQUENCE [LARGE SCALE GENOMIC DNA]</scope>
    <source>
        <strain evidence="2 3">MAB_091912_2446</strain>
    </source>
</reference>
<dbReference type="Proteomes" id="UP000018502">
    <property type="component" value="Unassembled WGS sequence"/>
</dbReference>
<gene>
    <name evidence="2" type="ORF">L833_4726</name>
</gene>
<protein>
    <submittedName>
        <fullName evidence="2">Uncharacterized protein</fullName>
    </submittedName>
</protein>
<proteinExistence type="predicted"/>
<comment type="caution">
    <text evidence="2">The sequence shown here is derived from an EMBL/GenBank/DDBJ whole genome shotgun (WGS) entry which is preliminary data.</text>
</comment>
<organism evidence="2 3">
    <name type="scientific">Mycobacteroides abscessus MAB_091912_2446</name>
    <dbReference type="NCBI Taxonomy" id="1335414"/>
    <lineage>
        <taxon>Bacteria</taxon>
        <taxon>Bacillati</taxon>
        <taxon>Actinomycetota</taxon>
        <taxon>Actinomycetes</taxon>
        <taxon>Mycobacteriales</taxon>
        <taxon>Mycobacteriaceae</taxon>
        <taxon>Mycobacteroides</taxon>
        <taxon>Mycobacteroides abscessus</taxon>
    </lineage>
</organism>
<evidence type="ECO:0000256" key="1">
    <source>
        <dbReference type="SAM" id="MobiDB-lite"/>
    </source>
</evidence>
<dbReference type="EMBL" id="AYTF01000002">
    <property type="protein sequence ID" value="ESV62321.1"/>
    <property type="molecule type" value="Genomic_DNA"/>
</dbReference>
<feature type="region of interest" description="Disordered" evidence="1">
    <location>
        <begin position="46"/>
        <end position="76"/>
    </location>
</feature>
<accession>A0A829MBN2</accession>
<dbReference type="AlphaFoldDB" id="A0A829MBN2"/>
<evidence type="ECO:0000313" key="2">
    <source>
        <dbReference type="EMBL" id="ESV62321.1"/>
    </source>
</evidence>
<name>A0A829MBN2_9MYCO</name>